<reference evidence="2" key="1">
    <citation type="submission" date="2023-03" db="EMBL/GenBank/DDBJ databases">
        <title>Massive genome expansion in bonnet fungi (Mycena s.s.) driven by repeated elements and novel gene families across ecological guilds.</title>
        <authorList>
            <consortium name="Lawrence Berkeley National Laboratory"/>
            <person name="Harder C.B."/>
            <person name="Miyauchi S."/>
            <person name="Viragh M."/>
            <person name="Kuo A."/>
            <person name="Thoen E."/>
            <person name="Andreopoulos B."/>
            <person name="Lu D."/>
            <person name="Skrede I."/>
            <person name="Drula E."/>
            <person name="Henrissat B."/>
            <person name="Morin E."/>
            <person name="Kohler A."/>
            <person name="Barry K."/>
            <person name="LaButti K."/>
            <person name="Morin E."/>
            <person name="Salamov A."/>
            <person name="Lipzen A."/>
            <person name="Mereny Z."/>
            <person name="Hegedus B."/>
            <person name="Baldrian P."/>
            <person name="Stursova M."/>
            <person name="Weitz H."/>
            <person name="Taylor A."/>
            <person name="Grigoriev I.V."/>
            <person name="Nagy L.G."/>
            <person name="Martin F."/>
            <person name="Kauserud H."/>
        </authorList>
    </citation>
    <scope>NUCLEOTIDE SEQUENCE</scope>
    <source>
        <strain evidence="2">CBHHK182m</strain>
    </source>
</reference>
<protein>
    <submittedName>
        <fullName evidence="2">Uncharacterized protein</fullName>
    </submittedName>
</protein>
<feature type="compositionally biased region" description="Low complexity" evidence="1">
    <location>
        <begin position="23"/>
        <end position="40"/>
    </location>
</feature>
<dbReference type="Proteomes" id="UP001215598">
    <property type="component" value="Unassembled WGS sequence"/>
</dbReference>
<keyword evidence="3" id="KW-1185">Reference proteome</keyword>
<evidence type="ECO:0000256" key="1">
    <source>
        <dbReference type="SAM" id="MobiDB-lite"/>
    </source>
</evidence>
<proteinExistence type="predicted"/>
<organism evidence="2 3">
    <name type="scientific">Mycena metata</name>
    <dbReference type="NCBI Taxonomy" id="1033252"/>
    <lineage>
        <taxon>Eukaryota</taxon>
        <taxon>Fungi</taxon>
        <taxon>Dikarya</taxon>
        <taxon>Basidiomycota</taxon>
        <taxon>Agaricomycotina</taxon>
        <taxon>Agaricomycetes</taxon>
        <taxon>Agaricomycetidae</taxon>
        <taxon>Agaricales</taxon>
        <taxon>Marasmiineae</taxon>
        <taxon>Mycenaceae</taxon>
        <taxon>Mycena</taxon>
    </lineage>
</organism>
<evidence type="ECO:0000313" key="2">
    <source>
        <dbReference type="EMBL" id="KAJ7717208.1"/>
    </source>
</evidence>
<dbReference type="AlphaFoldDB" id="A0AAD7HCX9"/>
<evidence type="ECO:0000313" key="3">
    <source>
        <dbReference type="Proteomes" id="UP001215598"/>
    </source>
</evidence>
<gene>
    <name evidence="2" type="ORF">B0H16DRAFT_1701040</name>
</gene>
<accession>A0AAD7HCX9</accession>
<comment type="caution">
    <text evidence="2">The sequence shown here is derived from an EMBL/GenBank/DDBJ whole genome shotgun (WGS) entry which is preliminary data.</text>
</comment>
<sequence>MQNWATSAREPEAVVPITGPTRPGIASSGGVASSSSSSSCGIGGGMGIPMGSRWKWNGARGEEGDEGVWGDEQVDTLRRESERVLANESRFPLRESLEERREREELVPLRLFLDLAGFSDFPSHRISRTRSPLFAPHLTRSECPKAYGLNSRNGGKPSQAGSLQSSIDLMRLCPAQFAAVSCKSKYTVHLLDFLLATEDVLLELEIENVSARGDYIRVGGLGFCYPGEEVCSFSTNFRPFGMNQ</sequence>
<dbReference type="EMBL" id="JARKIB010000280">
    <property type="protein sequence ID" value="KAJ7717208.1"/>
    <property type="molecule type" value="Genomic_DNA"/>
</dbReference>
<feature type="non-terminal residue" evidence="2">
    <location>
        <position position="244"/>
    </location>
</feature>
<feature type="region of interest" description="Disordered" evidence="1">
    <location>
        <begin position="1"/>
        <end position="44"/>
    </location>
</feature>
<name>A0AAD7HCX9_9AGAR</name>